<dbReference type="SUPFAM" id="SSF53067">
    <property type="entry name" value="Actin-like ATPase domain"/>
    <property type="match status" value="2"/>
</dbReference>
<reference evidence="3" key="1">
    <citation type="submission" date="2016-10" db="EMBL/GenBank/DDBJ databases">
        <authorList>
            <person name="Varghese N."/>
            <person name="Submissions S."/>
        </authorList>
    </citation>
    <scope>NUCLEOTIDE SEQUENCE [LARGE SCALE GENOMIC DNA]</scope>
    <source>
        <strain evidence="3">DSM 3384</strain>
    </source>
</reference>
<name>A0A1H2DP91_9BACT</name>
<dbReference type="NCBIfam" id="TIGR03725">
    <property type="entry name" value="T6A_YeaZ"/>
    <property type="match status" value="1"/>
</dbReference>
<gene>
    <name evidence="2" type="ORF">SAMN04487931_101301</name>
</gene>
<keyword evidence="3" id="KW-1185">Reference proteome</keyword>
<dbReference type="GO" id="GO:0002949">
    <property type="term" value="P:tRNA threonylcarbamoyladenosine modification"/>
    <property type="evidence" value="ECO:0007669"/>
    <property type="project" value="InterPro"/>
</dbReference>
<dbReference type="InterPro" id="IPR043129">
    <property type="entry name" value="ATPase_NBD"/>
</dbReference>
<dbReference type="EMBL" id="FNLL01000001">
    <property type="protein sequence ID" value="SDT84551.1"/>
    <property type="molecule type" value="Genomic_DNA"/>
</dbReference>
<organism evidence="2 3">
    <name type="scientific">Desulfobacula phenolica</name>
    <dbReference type="NCBI Taxonomy" id="90732"/>
    <lineage>
        <taxon>Bacteria</taxon>
        <taxon>Pseudomonadati</taxon>
        <taxon>Thermodesulfobacteriota</taxon>
        <taxon>Desulfobacteria</taxon>
        <taxon>Desulfobacterales</taxon>
        <taxon>Desulfobacteraceae</taxon>
        <taxon>Desulfobacula</taxon>
    </lineage>
</organism>
<proteinExistence type="predicted"/>
<dbReference type="Pfam" id="PF00814">
    <property type="entry name" value="TsaD"/>
    <property type="match status" value="1"/>
</dbReference>
<dbReference type="Proteomes" id="UP000199608">
    <property type="component" value="Unassembled WGS sequence"/>
</dbReference>
<evidence type="ECO:0000259" key="1">
    <source>
        <dbReference type="Pfam" id="PF00814"/>
    </source>
</evidence>
<dbReference type="InterPro" id="IPR022496">
    <property type="entry name" value="T6A_TsaB"/>
</dbReference>
<evidence type="ECO:0000313" key="2">
    <source>
        <dbReference type="EMBL" id="SDT84551.1"/>
    </source>
</evidence>
<dbReference type="Gene3D" id="3.30.420.40">
    <property type="match status" value="2"/>
</dbReference>
<dbReference type="CDD" id="cd24032">
    <property type="entry name" value="ASKHA_NBD_TsaB"/>
    <property type="match status" value="1"/>
</dbReference>
<feature type="domain" description="Gcp-like" evidence="1">
    <location>
        <begin position="33"/>
        <end position="195"/>
    </location>
</feature>
<dbReference type="RefSeq" id="WP_092229737.1">
    <property type="nucleotide sequence ID" value="NZ_FNLL01000001.1"/>
</dbReference>
<dbReference type="InterPro" id="IPR000905">
    <property type="entry name" value="Gcp-like_dom"/>
</dbReference>
<accession>A0A1H2DP91</accession>
<dbReference type="AlphaFoldDB" id="A0A1H2DP91"/>
<sequence length="227" mass="24823">MKLLCLSTAEQGCSLAIVDGSILVCEEFWDARLTHSRRLVKMIEHMLENRAFMALGDMEGFVAARGPGSFTGLRIGISVVKGLAYAMGKPAAGVSSLDGIAFRFDHCSIPVCVMMDARRNEVYCAVYHFDHGRLMSKTKESVVSPEEAIGMTSGPVVFAGSGSKAYRDIIEQTADNPEFADRFLDSVSATALLRSLGSKEDFFNCSENRLAPVYIRQSDAQLQFAEK</sequence>
<protein>
    <submittedName>
        <fullName evidence="2">tRNA threonylcarbamoyladenosine biosynthesis protein TsaB</fullName>
    </submittedName>
</protein>
<evidence type="ECO:0000313" key="3">
    <source>
        <dbReference type="Proteomes" id="UP000199608"/>
    </source>
</evidence>